<evidence type="ECO:0000256" key="7">
    <source>
        <dbReference type="ARBA" id="ARBA00022692"/>
    </source>
</evidence>
<dbReference type="InterPro" id="IPR003594">
    <property type="entry name" value="HATPase_dom"/>
</dbReference>
<dbReference type="PANTHER" id="PTHR45528:SF1">
    <property type="entry name" value="SENSOR HISTIDINE KINASE CPXA"/>
    <property type="match status" value="1"/>
</dbReference>
<feature type="transmembrane region" description="Helical" evidence="14">
    <location>
        <begin position="231"/>
        <end position="254"/>
    </location>
</feature>
<dbReference type="Pfam" id="PF02518">
    <property type="entry name" value="HATPase_c"/>
    <property type="match status" value="1"/>
</dbReference>
<evidence type="ECO:0000256" key="3">
    <source>
        <dbReference type="ARBA" id="ARBA00012438"/>
    </source>
</evidence>
<feature type="transmembrane region" description="Helical" evidence="14">
    <location>
        <begin position="311"/>
        <end position="336"/>
    </location>
</feature>
<comment type="caution">
    <text evidence="16">The sequence shown here is derived from an EMBL/GenBank/DDBJ whole genome shotgun (WGS) entry which is preliminary data.</text>
</comment>
<keyword evidence="9" id="KW-0418">Kinase</keyword>
<evidence type="ECO:0000256" key="1">
    <source>
        <dbReference type="ARBA" id="ARBA00000085"/>
    </source>
</evidence>
<feature type="transmembrane region" description="Helical" evidence="14">
    <location>
        <begin position="374"/>
        <end position="395"/>
    </location>
</feature>
<dbReference type="Proteomes" id="UP000746471">
    <property type="component" value="Unassembled WGS sequence"/>
</dbReference>
<evidence type="ECO:0000256" key="4">
    <source>
        <dbReference type="ARBA" id="ARBA00022475"/>
    </source>
</evidence>
<evidence type="ECO:0000256" key="11">
    <source>
        <dbReference type="ARBA" id="ARBA00022989"/>
    </source>
</evidence>
<comment type="subcellular location">
    <subcellularLocation>
        <location evidence="2">Cell membrane</location>
        <topology evidence="2">Multi-pass membrane protein</topology>
    </subcellularLocation>
</comment>
<name>A0ABS5PTX8_9FIRM</name>
<feature type="transmembrane region" description="Helical" evidence="14">
    <location>
        <begin position="47"/>
        <end position="72"/>
    </location>
</feature>
<dbReference type="PROSITE" id="PS50109">
    <property type="entry name" value="HIS_KIN"/>
    <property type="match status" value="1"/>
</dbReference>
<evidence type="ECO:0000259" key="15">
    <source>
        <dbReference type="PROSITE" id="PS50109"/>
    </source>
</evidence>
<evidence type="ECO:0000256" key="12">
    <source>
        <dbReference type="ARBA" id="ARBA00023012"/>
    </source>
</evidence>
<dbReference type="InterPro" id="IPR050398">
    <property type="entry name" value="HssS/ArlS-like"/>
</dbReference>
<keyword evidence="17" id="KW-1185">Reference proteome</keyword>
<evidence type="ECO:0000256" key="8">
    <source>
        <dbReference type="ARBA" id="ARBA00022741"/>
    </source>
</evidence>
<feature type="domain" description="Histidine kinase" evidence="15">
    <location>
        <begin position="482"/>
        <end position="696"/>
    </location>
</feature>
<dbReference type="RefSeq" id="WP_213238486.1">
    <property type="nucleotide sequence ID" value="NZ_JAHBCL010000049.1"/>
</dbReference>
<keyword evidence="5" id="KW-0597">Phosphoprotein</keyword>
<dbReference type="SUPFAM" id="SSF55874">
    <property type="entry name" value="ATPase domain of HSP90 chaperone/DNA topoisomerase II/histidine kinase"/>
    <property type="match status" value="1"/>
</dbReference>
<evidence type="ECO:0000256" key="6">
    <source>
        <dbReference type="ARBA" id="ARBA00022679"/>
    </source>
</evidence>
<dbReference type="Gene3D" id="3.30.565.10">
    <property type="entry name" value="Histidine kinase-like ATPase, C-terminal domain"/>
    <property type="match status" value="1"/>
</dbReference>
<keyword evidence="12" id="KW-0902">Two-component regulatory system</keyword>
<evidence type="ECO:0000256" key="10">
    <source>
        <dbReference type="ARBA" id="ARBA00022840"/>
    </source>
</evidence>
<dbReference type="PANTHER" id="PTHR45528">
    <property type="entry name" value="SENSOR HISTIDINE KINASE CPXA"/>
    <property type="match status" value="1"/>
</dbReference>
<evidence type="ECO:0000256" key="13">
    <source>
        <dbReference type="ARBA" id="ARBA00023136"/>
    </source>
</evidence>
<dbReference type="CDD" id="cd00082">
    <property type="entry name" value="HisKA"/>
    <property type="match status" value="1"/>
</dbReference>
<keyword evidence="7 14" id="KW-0812">Transmembrane</keyword>
<dbReference type="EMBL" id="JAHBCL010000049">
    <property type="protein sequence ID" value="MBS7528629.1"/>
    <property type="molecule type" value="Genomic_DNA"/>
</dbReference>
<evidence type="ECO:0000313" key="17">
    <source>
        <dbReference type="Proteomes" id="UP000746471"/>
    </source>
</evidence>
<dbReference type="InterPro" id="IPR005467">
    <property type="entry name" value="His_kinase_dom"/>
</dbReference>
<dbReference type="SUPFAM" id="SSF47384">
    <property type="entry name" value="Homodimeric domain of signal transducing histidine kinase"/>
    <property type="match status" value="1"/>
</dbReference>
<evidence type="ECO:0000256" key="5">
    <source>
        <dbReference type="ARBA" id="ARBA00022553"/>
    </source>
</evidence>
<protein>
    <recommendedName>
        <fullName evidence="3">histidine kinase</fullName>
        <ecNumber evidence="3">2.7.13.3</ecNumber>
    </recommendedName>
</protein>
<keyword evidence="10" id="KW-0067">ATP-binding</keyword>
<sequence>MGIKLKTLRHSDKDRRGGTAENANWSVDQAETAAEIARQMNVKTGKLNTLIAILLTACIAFASVVLGVIQVVDDEMDFYQTWRFSNYYNNILQEVIYYADLLKHQEEGDNENDANIASWKSNLAAYGRFYYRITDLTTGEILTQSAQFDKQQQYAIVISTIEDAEIETLYRTSETQSVLTNVRLYENSVERLQNYSLKIEAGIVAYDDYMVGDELHDRFEYYYFFSQLTPYLTWMVIGGFITGILALWLFGIMIRRLLRAPNRYKIADLLPSDIALILLGCIVVLAGAIFFDALEPDLFWRGNDIERAGMVALLFVLLICASVISALAASLLCSLFEGTMIRKSLIYRFFKGIGNWVGGLSRALFSHGPIRRKLVGFVLLTGVVVACNVLLSMAWSPVLMVFIPVDLLIIWWVFRFVFSLSDIVESVYYAPQREYDMALDIDKMMPALVPFAERLNSMQESVNEAVAEAIKGERLKTELLTNVSHDLKTPLTAVINYVKLLMQHETEDDTVKEYVDVLDEKTQRLKVLVDDILEMSKLSSGNVHLSIETVDLEQVLTQALAEFEESFHSRALRLLRSENDMPVYIEADSDKLWRVLENLLGNIAKYALNGSRVYVVTLIQKNFVQLEIKNISAEPLSQDGAYFTERFARGDQARRSEGSGLGLAIAKELFERMGGHFEVHVDGDLFKVTLVFERSYDMKSSAQDQAMLKSNE</sequence>
<dbReference type="InterPro" id="IPR003661">
    <property type="entry name" value="HisK_dim/P_dom"/>
</dbReference>
<accession>A0ABS5PTX8</accession>
<dbReference type="SMART" id="SM00387">
    <property type="entry name" value="HATPase_c"/>
    <property type="match status" value="1"/>
</dbReference>
<dbReference type="Pfam" id="PF00512">
    <property type="entry name" value="HisKA"/>
    <property type="match status" value="1"/>
</dbReference>
<dbReference type="Gene3D" id="1.10.287.130">
    <property type="match status" value="1"/>
</dbReference>
<evidence type="ECO:0000313" key="16">
    <source>
        <dbReference type="EMBL" id="MBS7528629.1"/>
    </source>
</evidence>
<evidence type="ECO:0000256" key="2">
    <source>
        <dbReference type="ARBA" id="ARBA00004651"/>
    </source>
</evidence>
<keyword evidence="11 14" id="KW-1133">Transmembrane helix</keyword>
<keyword evidence="6" id="KW-0808">Transferase</keyword>
<organism evidence="16 17">
    <name type="scientific">Fusibacter paucivorans</name>
    <dbReference type="NCBI Taxonomy" id="76009"/>
    <lineage>
        <taxon>Bacteria</taxon>
        <taxon>Bacillati</taxon>
        <taxon>Bacillota</taxon>
        <taxon>Clostridia</taxon>
        <taxon>Eubacteriales</taxon>
        <taxon>Eubacteriales Family XII. Incertae Sedis</taxon>
        <taxon>Fusibacter</taxon>
    </lineage>
</organism>
<dbReference type="InterPro" id="IPR036097">
    <property type="entry name" value="HisK_dim/P_sf"/>
</dbReference>
<gene>
    <name evidence="16" type="ORF">KHM83_18325</name>
</gene>
<dbReference type="SMART" id="SM00388">
    <property type="entry name" value="HisKA"/>
    <property type="match status" value="1"/>
</dbReference>
<evidence type="ECO:0000256" key="9">
    <source>
        <dbReference type="ARBA" id="ARBA00022777"/>
    </source>
</evidence>
<proteinExistence type="predicted"/>
<keyword evidence="4" id="KW-1003">Cell membrane</keyword>
<comment type="catalytic activity">
    <reaction evidence="1">
        <text>ATP + protein L-histidine = ADP + protein N-phospho-L-histidine.</text>
        <dbReference type="EC" id="2.7.13.3"/>
    </reaction>
</comment>
<dbReference type="InterPro" id="IPR036890">
    <property type="entry name" value="HATPase_C_sf"/>
</dbReference>
<reference evidence="16 17" key="1">
    <citation type="submission" date="2021-05" db="EMBL/GenBank/DDBJ databases">
        <title>Fusibacter ferrireducens sp. nov., an anaerobic, sulfur- and Fe-reducing bacterium isolated from the mangrove sediment.</title>
        <authorList>
            <person name="Qiu D."/>
        </authorList>
    </citation>
    <scope>NUCLEOTIDE SEQUENCE [LARGE SCALE GENOMIC DNA]</scope>
    <source>
        <strain evidence="16 17">DSM 12116</strain>
    </source>
</reference>
<keyword evidence="13 14" id="KW-0472">Membrane</keyword>
<feature type="transmembrane region" description="Helical" evidence="14">
    <location>
        <begin position="274"/>
        <end position="291"/>
    </location>
</feature>
<keyword evidence="8" id="KW-0547">Nucleotide-binding</keyword>
<evidence type="ECO:0000256" key="14">
    <source>
        <dbReference type="SAM" id="Phobius"/>
    </source>
</evidence>
<dbReference type="EC" id="2.7.13.3" evidence="3"/>